<evidence type="ECO:0000256" key="2">
    <source>
        <dbReference type="SAM" id="MobiDB-lite"/>
    </source>
</evidence>
<feature type="coiled-coil region" evidence="1">
    <location>
        <begin position="30"/>
        <end position="116"/>
    </location>
</feature>
<protein>
    <submittedName>
        <fullName evidence="3">Uncharacterized protein</fullName>
    </submittedName>
</protein>
<organism evidence="3 4">
    <name type="scientific">Pythium oligandrum</name>
    <name type="common">Mycoparasitic fungus</name>
    <dbReference type="NCBI Taxonomy" id="41045"/>
    <lineage>
        <taxon>Eukaryota</taxon>
        <taxon>Sar</taxon>
        <taxon>Stramenopiles</taxon>
        <taxon>Oomycota</taxon>
        <taxon>Peronosporomycetes</taxon>
        <taxon>Pythiales</taxon>
        <taxon>Pythiaceae</taxon>
        <taxon>Pythium</taxon>
    </lineage>
</organism>
<proteinExistence type="predicted"/>
<dbReference type="AlphaFoldDB" id="A0A8K1CC00"/>
<evidence type="ECO:0000256" key="1">
    <source>
        <dbReference type="SAM" id="Coils"/>
    </source>
</evidence>
<evidence type="ECO:0000313" key="4">
    <source>
        <dbReference type="Proteomes" id="UP000794436"/>
    </source>
</evidence>
<dbReference type="EMBL" id="SPLM01000109">
    <property type="protein sequence ID" value="TMW59873.1"/>
    <property type="molecule type" value="Genomic_DNA"/>
</dbReference>
<feature type="region of interest" description="Disordered" evidence="2">
    <location>
        <begin position="1"/>
        <end position="30"/>
    </location>
</feature>
<reference evidence="3" key="1">
    <citation type="submission" date="2019-03" db="EMBL/GenBank/DDBJ databases">
        <title>Long read genome sequence of the mycoparasitic Pythium oligandrum ATCC 38472 isolated from sugarbeet rhizosphere.</title>
        <authorList>
            <person name="Gaulin E."/>
        </authorList>
    </citation>
    <scope>NUCLEOTIDE SEQUENCE</scope>
    <source>
        <strain evidence="3">ATCC 38472_TT</strain>
    </source>
</reference>
<dbReference type="Proteomes" id="UP000794436">
    <property type="component" value="Unassembled WGS sequence"/>
</dbReference>
<comment type="caution">
    <text evidence="3">The sequence shown here is derived from an EMBL/GenBank/DDBJ whole genome shotgun (WGS) entry which is preliminary data.</text>
</comment>
<gene>
    <name evidence="3" type="ORF">Poli38472_004942</name>
</gene>
<evidence type="ECO:0000313" key="3">
    <source>
        <dbReference type="EMBL" id="TMW59873.1"/>
    </source>
</evidence>
<keyword evidence="4" id="KW-1185">Reference proteome</keyword>
<keyword evidence="1" id="KW-0175">Coiled coil</keyword>
<name>A0A8K1CC00_PYTOL</name>
<accession>A0A8K1CC00</accession>
<dbReference type="OrthoDB" id="113382at2759"/>
<sequence>MQSTAIQRKPTSHESVSVPSARPPMKNAARERMQAELRYLRELSKTLERELVELTRRKRLPASQDGRDGDTTQELGAWQLEAFEELAQRKETEAENAQLKRNLEHQLQVIECLRDLLWEHVECGAVTLPPDHVGQNSLQRFYLQFLNEIETAYLITDVVIDMKEWATIMNDRACVMTTKRRHFDNEEEMYLEVRQQRSIDVEYSTMCNASWCLVVNVLRSSEIRLIESSFTSNRMAFQYRRLCELRGQVTEVCVTSVLQRFVQDGRDVRVWRAIFSTAADDDNGTLGAYVDVTGWVTFEREVRLGPNGEEIISTRSRLCSQVVPRYEGLPTNIYSLSPAGDLTNMLVSIVKADADAVADAVVRMTQSDKVSG</sequence>